<keyword evidence="1" id="KW-0812">Transmembrane</keyword>
<evidence type="ECO:0000313" key="2">
    <source>
        <dbReference type="EMBL" id="CAI3997102.1"/>
    </source>
</evidence>
<dbReference type="EMBL" id="CAMXCT010002290">
    <property type="protein sequence ID" value="CAI3997102.1"/>
    <property type="molecule type" value="Genomic_DNA"/>
</dbReference>
<accession>A0A9P1G4K4</accession>
<gene>
    <name evidence="2" type="ORF">C1SCF055_LOCUS23517</name>
</gene>
<reference evidence="3" key="2">
    <citation type="submission" date="2024-04" db="EMBL/GenBank/DDBJ databases">
        <authorList>
            <person name="Chen Y."/>
            <person name="Shah S."/>
            <person name="Dougan E. K."/>
            <person name="Thang M."/>
            <person name="Chan C."/>
        </authorList>
    </citation>
    <scope>NUCLEOTIDE SEQUENCE [LARGE SCALE GENOMIC DNA]</scope>
</reference>
<evidence type="ECO:0000256" key="1">
    <source>
        <dbReference type="SAM" id="Phobius"/>
    </source>
</evidence>
<dbReference type="OrthoDB" id="10262936at2759"/>
<feature type="transmembrane region" description="Helical" evidence="1">
    <location>
        <begin position="50"/>
        <end position="70"/>
    </location>
</feature>
<comment type="caution">
    <text evidence="2">The sequence shown here is derived from an EMBL/GenBank/DDBJ whole genome shotgun (WGS) entry which is preliminary data.</text>
</comment>
<keyword evidence="1" id="KW-0472">Membrane</keyword>
<feature type="transmembrane region" description="Helical" evidence="1">
    <location>
        <begin position="20"/>
        <end position="43"/>
    </location>
</feature>
<evidence type="ECO:0000313" key="4">
    <source>
        <dbReference type="EMBL" id="CAL4784414.1"/>
    </source>
</evidence>
<dbReference type="Pfam" id="PF07556">
    <property type="entry name" value="DUF1538"/>
    <property type="match status" value="1"/>
</dbReference>
<keyword evidence="5" id="KW-1185">Reference proteome</keyword>
<dbReference type="AlphaFoldDB" id="A0A9P1G4K4"/>
<sequence>MARVYRHESPLLCALVQRPIRLLLALSLGVALASLLGCIRLIWRQSIKRWLVIALLLTLLLSVACAHGGSSMSSVLGFAWDSGHATIGPLTSPILLSLGIGMATPRRRPSDQEEAQLDDLAGFGLIGFSSLLPVMAVEILALCVADADASWHGFGEFEGSRCPMAFDLLDLRSQLQSGLLRVSECVLPSMGALGRNESGDIWAPRNRGT</sequence>
<evidence type="ECO:0000313" key="5">
    <source>
        <dbReference type="Proteomes" id="UP001152797"/>
    </source>
</evidence>
<keyword evidence="1" id="KW-1133">Transmembrane helix</keyword>
<dbReference type="Proteomes" id="UP001152797">
    <property type="component" value="Unassembled WGS sequence"/>
</dbReference>
<evidence type="ECO:0000313" key="3">
    <source>
        <dbReference type="EMBL" id="CAL1150477.1"/>
    </source>
</evidence>
<dbReference type="EMBL" id="CAMXCT020002290">
    <property type="protein sequence ID" value="CAL1150477.1"/>
    <property type="molecule type" value="Genomic_DNA"/>
</dbReference>
<proteinExistence type="predicted"/>
<name>A0A9P1G4K4_9DINO</name>
<organism evidence="2">
    <name type="scientific">Cladocopium goreaui</name>
    <dbReference type="NCBI Taxonomy" id="2562237"/>
    <lineage>
        <taxon>Eukaryota</taxon>
        <taxon>Sar</taxon>
        <taxon>Alveolata</taxon>
        <taxon>Dinophyceae</taxon>
        <taxon>Suessiales</taxon>
        <taxon>Symbiodiniaceae</taxon>
        <taxon>Cladocopium</taxon>
    </lineage>
</organism>
<dbReference type="EMBL" id="CAMXCT030002290">
    <property type="protein sequence ID" value="CAL4784414.1"/>
    <property type="molecule type" value="Genomic_DNA"/>
</dbReference>
<protein>
    <submittedName>
        <fullName evidence="4">Na(+), Li(+), K(+)/H(+) antiporter subunit A (Na(+) (Li(+)/K(+))/H(+) antiporter subunit A)</fullName>
    </submittedName>
</protein>
<reference evidence="2" key="1">
    <citation type="submission" date="2022-10" db="EMBL/GenBank/DDBJ databases">
        <authorList>
            <person name="Chen Y."/>
            <person name="Dougan E. K."/>
            <person name="Chan C."/>
            <person name="Rhodes N."/>
            <person name="Thang M."/>
        </authorList>
    </citation>
    <scope>NUCLEOTIDE SEQUENCE</scope>
</reference>
<dbReference type="InterPro" id="IPR011435">
    <property type="entry name" value="UmpAB"/>
</dbReference>